<dbReference type="AlphaFoldDB" id="A0A6P4YAX7"/>
<evidence type="ECO:0000313" key="13">
    <source>
        <dbReference type="RefSeq" id="XP_019619409.1"/>
    </source>
</evidence>
<comment type="caution">
    <text evidence="7">Lacks conserved residue(s) required for the propagation of feature annotation.</text>
</comment>
<dbReference type="InterPro" id="IPR000152">
    <property type="entry name" value="EGF-type_Asp/Asn_hydroxyl_site"/>
</dbReference>
<keyword evidence="5" id="KW-1015">Disulfide bond</keyword>
<dbReference type="PANTHER" id="PTHR24039">
    <property type="entry name" value="FIBRILLIN-RELATED"/>
    <property type="match status" value="1"/>
</dbReference>
<dbReference type="GeneID" id="109466184"/>
<keyword evidence="9" id="KW-0472">Membrane</keyword>
<evidence type="ECO:0000256" key="3">
    <source>
        <dbReference type="ARBA" id="ARBA00022737"/>
    </source>
</evidence>
<feature type="region of interest" description="Disordered" evidence="8">
    <location>
        <begin position="413"/>
        <end position="436"/>
    </location>
</feature>
<dbReference type="SUPFAM" id="SSF57196">
    <property type="entry name" value="EGF/Laminin"/>
    <property type="match status" value="1"/>
</dbReference>
<organism evidence="12 13">
    <name type="scientific">Branchiostoma belcheri</name>
    <name type="common">Amphioxus</name>
    <dbReference type="NCBI Taxonomy" id="7741"/>
    <lineage>
        <taxon>Eukaryota</taxon>
        <taxon>Metazoa</taxon>
        <taxon>Chordata</taxon>
        <taxon>Cephalochordata</taxon>
        <taxon>Leptocardii</taxon>
        <taxon>Amphioxiformes</taxon>
        <taxon>Branchiostomatidae</taxon>
        <taxon>Branchiostoma</taxon>
    </lineage>
</organism>
<dbReference type="SMART" id="SM00179">
    <property type="entry name" value="EGF_CA"/>
    <property type="match status" value="1"/>
</dbReference>
<dbReference type="Proteomes" id="UP000515135">
    <property type="component" value="Unplaced"/>
</dbReference>
<evidence type="ECO:0000256" key="9">
    <source>
        <dbReference type="SAM" id="Phobius"/>
    </source>
</evidence>
<evidence type="ECO:0000259" key="11">
    <source>
        <dbReference type="PROSITE" id="PS50026"/>
    </source>
</evidence>
<dbReference type="OrthoDB" id="6516201at2759"/>
<proteinExistence type="predicted"/>
<keyword evidence="6" id="KW-0325">Glycoprotein</keyword>
<evidence type="ECO:0000256" key="6">
    <source>
        <dbReference type="ARBA" id="ARBA00023180"/>
    </source>
</evidence>
<dbReference type="InterPro" id="IPR001881">
    <property type="entry name" value="EGF-like_Ca-bd_dom"/>
</dbReference>
<dbReference type="InterPro" id="IPR000742">
    <property type="entry name" value="EGF"/>
</dbReference>
<keyword evidence="2 10" id="KW-0732">Signal</keyword>
<keyword evidence="1 7" id="KW-0245">EGF-like domain</keyword>
<evidence type="ECO:0000256" key="8">
    <source>
        <dbReference type="SAM" id="MobiDB-lite"/>
    </source>
</evidence>
<feature type="chain" id="PRO_5027686088" evidence="10">
    <location>
        <begin position="24"/>
        <end position="436"/>
    </location>
</feature>
<evidence type="ECO:0000256" key="7">
    <source>
        <dbReference type="PROSITE-ProRule" id="PRU00076"/>
    </source>
</evidence>
<dbReference type="InterPro" id="IPR049883">
    <property type="entry name" value="NOTCH1_EGF-like"/>
</dbReference>
<evidence type="ECO:0000313" key="12">
    <source>
        <dbReference type="Proteomes" id="UP000515135"/>
    </source>
</evidence>
<dbReference type="CDD" id="cd00054">
    <property type="entry name" value="EGF_CA"/>
    <property type="match status" value="1"/>
</dbReference>
<evidence type="ECO:0000256" key="1">
    <source>
        <dbReference type="ARBA" id="ARBA00022536"/>
    </source>
</evidence>
<feature type="signal peptide" evidence="10">
    <location>
        <begin position="1"/>
        <end position="23"/>
    </location>
</feature>
<dbReference type="InterPro" id="IPR018097">
    <property type="entry name" value="EGF_Ca-bd_CS"/>
</dbReference>
<feature type="domain" description="EGF-like" evidence="11">
    <location>
        <begin position="205"/>
        <end position="246"/>
    </location>
</feature>
<keyword evidence="9" id="KW-0812">Transmembrane</keyword>
<gene>
    <name evidence="13" type="primary">LOC109466184</name>
</gene>
<dbReference type="PROSITE" id="PS50026">
    <property type="entry name" value="EGF_3"/>
    <property type="match status" value="1"/>
</dbReference>
<evidence type="ECO:0000256" key="2">
    <source>
        <dbReference type="ARBA" id="ARBA00022729"/>
    </source>
</evidence>
<dbReference type="PROSITE" id="PS01187">
    <property type="entry name" value="EGF_CA"/>
    <property type="match status" value="1"/>
</dbReference>
<sequence length="436" mass="48597">MRRWTPLTLALVLVLTTVPSGRAARVQPAQNNPVTPPLRQSDVKVTPQPKPGCSLTTCSWKHNKWCYTEPGNVTAACVCRPGFAPVGSDCIEAITFHLYVLMPGEHMASLNDPHSDHYQQTTQEFTNTVSQLHNNGNVQALDANFLAMSSVTYSGGMPNAIIAKALIHYRQSSELTPNRLEHALQNSAALRSVSTLNRDTMEVTDENECSKQRGHMSDCHPQATCRNTLGSFECVCNDGLVDMSYAFGAPAGRFCYGTCTTWRCEAGEETTNVATLRGEETMCINPLRRNMCHMTSPIPGWLTDWGDLRLWLVLLGFVIVIIGFIILIYYLCRLYRKNKKKRMEKKRSSHELYSEYWPCHRVRKVSIIGFDIKRRDSFPSKAAAQASKIKMANAPGGRKSITDAGSTMHWNLSSSRLPSVSDEDESTFQAEPGNII</sequence>
<dbReference type="GO" id="GO:0005509">
    <property type="term" value="F:calcium ion binding"/>
    <property type="evidence" value="ECO:0007669"/>
    <property type="project" value="InterPro"/>
</dbReference>
<feature type="region of interest" description="Disordered" evidence="8">
    <location>
        <begin position="24"/>
        <end position="46"/>
    </location>
</feature>
<keyword evidence="3" id="KW-0677">Repeat</keyword>
<dbReference type="PANTHER" id="PTHR24039:SF28">
    <property type="entry name" value="EGF-LIKE DOMAIN-CONTAINING PROTEIN"/>
    <property type="match status" value="1"/>
</dbReference>
<dbReference type="Pfam" id="PF07645">
    <property type="entry name" value="EGF_CA"/>
    <property type="match status" value="1"/>
</dbReference>
<dbReference type="PROSITE" id="PS00010">
    <property type="entry name" value="ASX_HYDROXYL"/>
    <property type="match status" value="1"/>
</dbReference>
<name>A0A6P4YAX7_BRABE</name>
<keyword evidence="4" id="KW-0106">Calcium</keyword>
<evidence type="ECO:0000256" key="5">
    <source>
        <dbReference type="ARBA" id="ARBA00023157"/>
    </source>
</evidence>
<protein>
    <submittedName>
        <fullName evidence="13">Transmembrane matrix receptor MUP-4-like</fullName>
    </submittedName>
</protein>
<dbReference type="RefSeq" id="XP_019619409.1">
    <property type="nucleotide sequence ID" value="XM_019763850.1"/>
</dbReference>
<keyword evidence="9" id="KW-1133">Transmembrane helix</keyword>
<evidence type="ECO:0000256" key="4">
    <source>
        <dbReference type="ARBA" id="ARBA00022837"/>
    </source>
</evidence>
<evidence type="ECO:0000256" key="10">
    <source>
        <dbReference type="SAM" id="SignalP"/>
    </source>
</evidence>
<keyword evidence="12" id="KW-1185">Reference proteome</keyword>
<dbReference type="Gene3D" id="2.10.25.10">
    <property type="entry name" value="Laminin"/>
    <property type="match status" value="1"/>
</dbReference>
<reference evidence="13" key="1">
    <citation type="submission" date="2025-08" db="UniProtKB">
        <authorList>
            <consortium name="RefSeq"/>
        </authorList>
    </citation>
    <scope>IDENTIFICATION</scope>
    <source>
        <tissue evidence="13">Gonad</tissue>
    </source>
</reference>
<feature type="transmembrane region" description="Helical" evidence="9">
    <location>
        <begin position="310"/>
        <end position="332"/>
    </location>
</feature>
<dbReference type="KEGG" id="bbel:109466184"/>
<accession>A0A6P4YAX7</accession>